<reference evidence="1" key="1">
    <citation type="submission" date="2018-01" db="EMBL/GenBank/DDBJ databases">
        <title>An insight into the sialome of Amazonian anophelines.</title>
        <authorList>
            <person name="Ribeiro J.M."/>
            <person name="Scarpassa V."/>
            <person name="Calvo E."/>
        </authorList>
    </citation>
    <scope>NUCLEOTIDE SEQUENCE</scope>
</reference>
<proteinExistence type="predicted"/>
<name>A0A2M4DMW5_ANODA</name>
<sequence length="96" mass="10359">MHLVLRLLLLQVAALEVANTFVNIFVPLLLLAIVECTFGDEIVVVGRRLWHRERCLRAFAQSRRTVCSVAGSGSVTGNGGVVRCGGGSQRGRLGKI</sequence>
<protein>
    <submittedName>
        <fullName evidence="1">Putative secreted protein</fullName>
    </submittedName>
</protein>
<accession>A0A2M4DMW5</accession>
<dbReference type="EMBL" id="GGFL01014691">
    <property type="protein sequence ID" value="MBW78869.1"/>
    <property type="molecule type" value="Transcribed_RNA"/>
</dbReference>
<organism evidence="1">
    <name type="scientific">Anopheles darlingi</name>
    <name type="common">Mosquito</name>
    <dbReference type="NCBI Taxonomy" id="43151"/>
    <lineage>
        <taxon>Eukaryota</taxon>
        <taxon>Metazoa</taxon>
        <taxon>Ecdysozoa</taxon>
        <taxon>Arthropoda</taxon>
        <taxon>Hexapoda</taxon>
        <taxon>Insecta</taxon>
        <taxon>Pterygota</taxon>
        <taxon>Neoptera</taxon>
        <taxon>Endopterygota</taxon>
        <taxon>Diptera</taxon>
        <taxon>Nematocera</taxon>
        <taxon>Culicoidea</taxon>
        <taxon>Culicidae</taxon>
        <taxon>Anophelinae</taxon>
        <taxon>Anopheles</taxon>
    </lineage>
</organism>
<dbReference type="AlphaFoldDB" id="A0A2M4DMW5"/>
<evidence type="ECO:0000313" key="1">
    <source>
        <dbReference type="EMBL" id="MBW78869.1"/>
    </source>
</evidence>